<dbReference type="Proteomes" id="UP000324065">
    <property type="component" value="Unassembled WGS sequence"/>
</dbReference>
<dbReference type="Gene3D" id="3.40.50.300">
    <property type="entry name" value="P-loop containing nucleotide triphosphate hydrolases"/>
    <property type="match status" value="1"/>
</dbReference>
<dbReference type="GO" id="GO:0008270">
    <property type="term" value="F:zinc ion binding"/>
    <property type="evidence" value="ECO:0007669"/>
    <property type="project" value="UniProtKB-UniRule"/>
</dbReference>
<dbReference type="GO" id="GO:0005737">
    <property type="term" value="C:cytoplasm"/>
    <property type="evidence" value="ECO:0007669"/>
    <property type="project" value="UniProtKB-SubCell"/>
</dbReference>
<evidence type="ECO:0000256" key="2">
    <source>
        <dbReference type="ARBA" id="ARBA00022727"/>
    </source>
</evidence>
<evidence type="ECO:0000313" key="11">
    <source>
        <dbReference type="Proteomes" id="UP000324065"/>
    </source>
</evidence>
<feature type="binding site" evidence="5">
    <location>
        <position position="205"/>
    </location>
    <ligand>
        <name>ATP</name>
        <dbReference type="ChEBI" id="CHEBI:30616"/>
    </ligand>
</feature>
<feature type="binding site" evidence="5">
    <location>
        <position position="158"/>
    </location>
    <ligand>
        <name>Zn(2+)</name>
        <dbReference type="ChEBI" id="CHEBI:29105"/>
        <note>structural</note>
    </ligand>
</feature>
<comment type="caution">
    <text evidence="5">Lacks conserved residue(s) required for the propagation of feature annotation.</text>
</comment>
<keyword evidence="1 5" id="KW-0808">Transferase</keyword>
<keyword evidence="2 5" id="KW-0545">Nucleotide biosynthesis</keyword>
<evidence type="ECO:0000256" key="8">
    <source>
        <dbReference type="SAM" id="MobiDB-lite"/>
    </source>
</evidence>
<dbReference type="RefSeq" id="WP_150063934.1">
    <property type="nucleotide sequence ID" value="NZ_JACHII010000027.1"/>
</dbReference>
<feature type="binding site" evidence="5">
    <location>
        <position position="36"/>
    </location>
    <ligand>
        <name>AMP</name>
        <dbReference type="ChEBI" id="CHEBI:456215"/>
    </ligand>
</feature>
<comment type="catalytic activity">
    <reaction evidence="5 7">
        <text>AMP + ATP = 2 ADP</text>
        <dbReference type="Rhea" id="RHEA:12973"/>
        <dbReference type="ChEBI" id="CHEBI:30616"/>
        <dbReference type="ChEBI" id="CHEBI:456215"/>
        <dbReference type="ChEBI" id="CHEBI:456216"/>
        <dbReference type="EC" id="2.7.4.3"/>
    </reaction>
</comment>
<comment type="function">
    <text evidence="5">Catalyzes the reversible transfer of the terminal phosphate group between ATP and AMP. Plays an important role in cellular energy homeostasis and in adenine nucleotide metabolism.</text>
</comment>
<feature type="binding site" evidence="5">
    <location>
        <position position="138"/>
    </location>
    <ligand>
        <name>Zn(2+)</name>
        <dbReference type="ChEBI" id="CHEBI:29105"/>
        <note>structural</note>
    </ligand>
</feature>
<dbReference type="GO" id="GO:0044209">
    <property type="term" value="P:AMP salvage"/>
    <property type="evidence" value="ECO:0007669"/>
    <property type="project" value="UniProtKB-UniRule"/>
</dbReference>
<comment type="subunit">
    <text evidence="5 7">Monomer.</text>
</comment>
<accession>A0A5M6I741</accession>
<evidence type="ECO:0000256" key="5">
    <source>
        <dbReference type="HAMAP-Rule" id="MF_00235"/>
    </source>
</evidence>
<dbReference type="EMBL" id="VWPJ01000027">
    <property type="protein sequence ID" value="KAA5603922.1"/>
    <property type="molecule type" value="Genomic_DNA"/>
</dbReference>
<dbReference type="NCBIfam" id="NF011100">
    <property type="entry name" value="PRK14527.1"/>
    <property type="match status" value="1"/>
</dbReference>
<dbReference type="SUPFAM" id="SSF52540">
    <property type="entry name" value="P-loop containing nucleoside triphosphate hydrolases"/>
    <property type="match status" value="1"/>
</dbReference>
<dbReference type="HAMAP" id="MF_00235">
    <property type="entry name" value="Adenylate_kinase_Adk"/>
    <property type="match status" value="1"/>
</dbReference>
<dbReference type="GO" id="GO:0004017">
    <property type="term" value="F:AMP kinase activity"/>
    <property type="evidence" value="ECO:0007669"/>
    <property type="project" value="UniProtKB-UniRule"/>
</dbReference>
<keyword evidence="11" id="KW-1185">Reference proteome</keyword>
<dbReference type="EC" id="2.7.4.3" evidence="5 7"/>
<dbReference type="OrthoDB" id="9805030at2"/>
<keyword evidence="3 5" id="KW-0547">Nucleotide-binding</keyword>
<evidence type="ECO:0000256" key="4">
    <source>
        <dbReference type="ARBA" id="ARBA00022777"/>
    </source>
</evidence>
<dbReference type="PANTHER" id="PTHR23359">
    <property type="entry name" value="NUCLEOTIDE KINASE"/>
    <property type="match status" value="1"/>
</dbReference>
<keyword evidence="5" id="KW-0963">Cytoplasm</keyword>
<keyword evidence="5" id="KW-0862">Zinc</keyword>
<evidence type="ECO:0000259" key="9">
    <source>
        <dbReference type="Pfam" id="PF05191"/>
    </source>
</evidence>
<evidence type="ECO:0000256" key="1">
    <source>
        <dbReference type="ARBA" id="ARBA00022679"/>
    </source>
</evidence>
<dbReference type="FunFam" id="3.40.50.300:FF:000106">
    <property type="entry name" value="Adenylate kinase mitochondrial"/>
    <property type="match status" value="1"/>
</dbReference>
<dbReference type="Pfam" id="PF05191">
    <property type="entry name" value="ADK_lid"/>
    <property type="match status" value="1"/>
</dbReference>
<keyword evidence="5" id="KW-0479">Metal-binding</keyword>
<comment type="similarity">
    <text evidence="5 6">Belongs to the adenylate kinase family.</text>
</comment>
<dbReference type="InterPro" id="IPR027417">
    <property type="entry name" value="P-loop_NTPase"/>
</dbReference>
<feature type="binding site" evidence="5">
    <location>
        <position position="155"/>
    </location>
    <ligand>
        <name>Zn(2+)</name>
        <dbReference type="ChEBI" id="CHEBI:29105"/>
        <note>structural</note>
    </ligand>
</feature>
<dbReference type="NCBIfam" id="NF001381">
    <property type="entry name" value="PRK00279.1-3"/>
    <property type="match status" value="1"/>
</dbReference>
<feature type="binding site" evidence="5">
    <location>
        <position position="177"/>
    </location>
    <ligand>
        <name>AMP</name>
        <dbReference type="ChEBI" id="CHEBI:456215"/>
    </ligand>
</feature>
<feature type="binding site" evidence="5">
    <location>
        <position position="135"/>
    </location>
    <ligand>
        <name>Zn(2+)</name>
        <dbReference type="ChEBI" id="CHEBI:29105"/>
        <note>structural</note>
    </ligand>
</feature>
<gene>
    <name evidence="5" type="primary">adk</name>
    <name evidence="10" type="ORF">F1188_18490</name>
</gene>
<evidence type="ECO:0000256" key="7">
    <source>
        <dbReference type="RuleBase" id="RU003331"/>
    </source>
</evidence>
<feature type="region of interest" description="NMP" evidence="5">
    <location>
        <begin position="35"/>
        <end position="64"/>
    </location>
</feature>
<protein>
    <recommendedName>
        <fullName evidence="5 7">Adenylate kinase</fullName>
        <shortName evidence="5">AK</shortName>
        <ecNumber evidence="5 7">2.7.4.3</ecNumber>
    </recommendedName>
    <alternativeName>
        <fullName evidence="5">ATP-AMP transphosphorylase</fullName>
    </alternativeName>
    <alternativeName>
        <fullName evidence="5">ATP:AMP phosphotransferase</fullName>
    </alternativeName>
    <alternativeName>
        <fullName evidence="5">Adenylate monophosphate kinase</fullName>
    </alternativeName>
</protein>
<feature type="binding site" evidence="5">
    <location>
        <begin position="62"/>
        <end position="64"/>
    </location>
    <ligand>
        <name>AMP</name>
        <dbReference type="ChEBI" id="CHEBI:456215"/>
    </ligand>
</feature>
<dbReference type="NCBIfam" id="NF001380">
    <property type="entry name" value="PRK00279.1-2"/>
    <property type="match status" value="1"/>
</dbReference>
<feature type="region of interest" description="Disordered" evidence="8">
    <location>
        <begin position="1"/>
        <end position="22"/>
    </location>
</feature>
<comment type="domain">
    <text evidence="5">Consists of three domains, a large central CORE domain and two small peripheral domains, NMPbind and LID, which undergo movements during catalysis. The LID domain closes over the site of phosphoryl transfer upon ATP binding. Assembling and dissambling the active center during each catalytic cycle provides an effective means to prevent ATP hydrolysis. Some bacteria have evolved a zinc-coordinating structure that stabilizes the LID domain.</text>
</comment>
<evidence type="ECO:0000313" key="10">
    <source>
        <dbReference type="EMBL" id="KAA5603922.1"/>
    </source>
</evidence>
<feature type="binding site" evidence="5">
    <location>
        <position position="41"/>
    </location>
    <ligand>
        <name>AMP</name>
        <dbReference type="ChEBI" id="CHEBI:456215"/>
    </ligand>
</feature>
<evidence type="ECO:0000256" key="6">
    <source>
        <dbReference type="RuleBase" id="RU003330"/>
    </source>
</evidence>
<comment type="subcellular location">
    <subcellularLocation>
        <location evidence="5 7">Cytoplasm</location>
    </subcellularLocation>
</comment>
<keyword evidence="5 7" id="KW-0067">ATP-binding</keyword>
<dbReference type="AlphaFoldDB" id="A0A5M6I741"/>
<feature type="binding site" evidence="5">
    <location>
        <position position="97"/>
    </location>
    <ligand>
        <name>AMP</name>
        <dbReference type="ChEBI" id="CHEBI:456215"/>
    </ligand>
</feature>
<evidence type="ECO:0000256" key="3">
    <source>
        <dbReference type="ARBA" id="ARBA00022741"/>
    </source>
</evidence>
<proteinExistence type="inferred from homology"/>
<dbReference type="GO" id="GO:0005524">
    <property type="term" value="F:ATP binding"/>
    <property type="evidence" value="ECO:0007669"/>
    <property type="project" value="UniProtKB-UniRule"/>
</dbReference>
<dbReference type="InterPro" id="IPR007862">
    <property type="entry name" value="Adenylate_kinase_lid-dom"/>
</dbReference>
<dbReference type="Pfam" id="PF00406">
    <property type="entry name" value="ADK"/>
    <property type="match status" value="1"/>
</dbReference>
<dbReference type="SUPFAM" id="SSF57774">
    <property type="entry name" value="Microbial and mitochondrial ADK, insert 'zinc finger' domain"/>
    <property type="match status" value="1"/>
</dbReference>
<comment type="pathway">
    <text evidence="5">Purine metabolism; AMP biosynthesis via salvage pathway; AMP from ADP: step 1/1.</text>
</comment>
<keyword evidence="4 5" id="KW-0418">Kinase</keyword>
<feature type="binding site" evidence="5">
    <location>
        <begin position="15"/>
        <end position="20"/>
    </location>
    <ligand>
        <name>ATP</name>
        <dbReference type="ChEBI" id="CHEBI:30616"/>
    </ligand>
</feature>
<dbReference type="CDD" id="cd01428">
    <property type="entry name" value="ADK"/>
    <property type="match status" value="1"/>
</dbReference>
<dbReference type="NCBIfam" id="TIGR01351">
    <property type="entry name" value="adk"/>
    <property type="match status" value="1"/>
</dbReference>
<dbReference type="PRINTS" id="PR00094">
    <property type="entry name" value="ADENYLTKNASE"/>
</dbReference>
<feature type="binding site" evidence="5">
    <location>
        <position position="132"/>
    </location>
    <ligand>
        <name>ATP</name>
        <dbReference type="ChEBI" id="CHEBI:30616"/>
    </ligand>
</feature>
<dbReference type="InterPro" id="IPR036193">
    <property type="entry name" value="ADK_active_lid_dom_sf"/>
</dbReference>
<feature type="binding site" evidence="5">
    <location>
        <position position="166"/>
    </location>
    <ligand>
        <name>AMP</name>
        <dbReference type="ChEBI" id="CHEBI:456215"/>
    </ligand>
</feature>
<dbReference type="InterPro" id="IPR000850">
    <property type="entry name" value="Adenylat/UMP-CMP_kin"/>
</dbReference>
<sequence>MSQTARRIVLLGPPGGGKGTQAKRLEHRHGWPQLSTGDILRQAIKDETPLGQRVKATIDAGKLVSDEEIMGVIAERMEQPDCANGFVLDGVPRTLGQAAALEDLLAGKGTPLNAVIELRVPDSLLMERLTGRFSCVTCNANYHDSFHTPKVEGVCDHCGGTEFKRRSDDQPETVQGRLDAYHDQTEPLKPFYRERDLLRVVDGTMAMDEVTAEMERVVGLL</sequence>
<name>A0A5M6I741_9PROT</name>
<feature type="domain" description="Adenylate kinase active site lid" evidence="9">
    <location>
        <begin position="132"/>
        <end position="168"/>
    </location>
</feature>
<comment type="caution">
    <text evidence="10">The sequence shown here is derived from an EMBL/GenBank/DDBJ whole genome shotgun (WGS) entry which is preliminary data.</text>
</comment>
<organism evidence="10 11">
    <name type="scientific">Roseospira marina</name>
    <dbReference type="NCBI Taxonomy" id="140057"/>
    <lineage>
        <taxon>Bacteria</taxon>
        <taxon>Pseudomonadati</taxon>
        <taxon>Pseudomonadota</taxon>
        <taxon>Alphaproteobacteria</taxon>
        <taxon>Rhodospirillales</taxon>
        <taxon>Rhodospirillaceae</taxon>
        <taxon>Roseospira</taxon>
    </lineage>
</organism>
<reference evidence="10 11" key="1">
    <citation type="submission" date="2019-09" db="EMBL/GenBank/DDBJ databases">
        <title>Genome sequence of Roseospira marina, one of the more divergent members of the non-sulfur purple photosynthetic bacterial family, the Rhodospirillaceae.</title>
        <authorList>
            <person name="Meyer T."/>
            <person name="Kyndt J."/>
        </authorList>
    </citation>
    <scope>NUCLEOTIDE SEQUENCE [LARGE SCALE GENOMIC DNA]</scope>
    <source>
        <strain evidence="10 11">DSM 15113</strain>
    </source>
</reference>
<dbReference type="UniPathway" id="UPA00588">
    <property type="reaction ID" value="UER00649"/>
</dbReference>
<dbReference type="InterPro" id="IPR006259">
    <property type="entry name" value="Adenyl_kin_sub"/>
</dbReference>